<gene>
    <name evidence="2" type="ORF">EWV88_05155</name>
</gene>
<dbReference type="Pfam" id="PF22016">
    <property type="entry name" value="DUF6933"/>
    <property type="match status" value="1"/>
</dbReference>
<dbReference type="Proteomes" id="UP000318616">
    <property type="component" value="Unassembled WGS sequence"/>
</dbReference>
<reference evidence="2 3" key="1">
    <citation type="submission" date="2019-01" db="EMBL/GenBank/DDBJ databases">
        <title>Coherence of Microcystis species and biogeography revealed through population genomics.</title>
        <authorList>
            <person name="Perez-Carrascal O.M."/>
            <person name="Terrat Y."/>
            <person name="Giani A."/>
            <person name="Fortin N."/>
            <person name="Tromas N."/>
            <person name="Shapiro B.J."/>
        </authorList>
    </citation>
    <scope>NUCLEOTIDE SEQUENCE [LARGE SCALE GENOMIC DNA]</scope>
    <source>
        <strain evidence="2">Mw_MB_S_20031200_S109D</strain>
    </source>
</reference>
<protein>
    <recommendedName>
        <fullName evidence="1">DUF6933 domain-containing protein</fullName>
    </recommendedName>
</protein>
<proteinExistence type="predicted"/>
<sequence length="165" mass="18044">MFTLQCTKKLLDQIKPEIVLPQGGTTRLGNWYATVLFWKPHMALLVNERTLLPVLVPLAPASTLAQRFPMALNNVLIALGLPTEFIDSEMQGMHEVNYAKTSNRSVLGVMNEMTYLALGYRDRGGIEDPLALSLKLAGTPCGPLYKGPISPNKAVRELVCGGAIH</sequence>
<accession>A0A552M448</accession>
<organism evidence="2 3">
    <name type="scientific">Microcystis wesenbergii Mw_MB_S_20031200_S109D</name>
    <dbReference type="NCBI Taxonomy" id="2486241"/>
    <lineage>
        <taxon>Bacteria</taxon>
        <taxon>Bacillati</taxon>
        <taxon>Cyanobacteriota</taxon>
        <taxon>Cyanophyceae</taxon>
        <taxon>Oscillatoriophycideae</taxon>
        <taxon>Chroococcales</taxon>
        <taxon>Microcystaceae</taxon>
        <taxon>Microcystis</taxon>
    </lineage>
</organism>
<dbReference type="InterPro" id="IPR053864">
    <property type="entry name" value="DUF6933"/>
</dbReference>
<name>A0A552M448_9CHRO</name>
<evidence type="ECO:0000259" key="1">
    <source>
        <dbReference type="Pfam" id="PF22016"/>
    </source>
</evidence>
<dbReference type="AlphaFoldDB" id="A0A552M448"/>
<comment type="caution">
    <text evidence="2">The sequence shown here is derived from an EMBL/GenBank/DDBJ whole genome shotgun (WGS) entry which is preliminary data.</text>
</comment>
<dbReference type="EMBL" id="SFAP01000067">
    <property type="protein sequence ID" value="TRV27247.1"/>
    <property type="molecule type" value="Genomic_DNA"/>
</dbReference>
<evidence type="ECO:0000313" key="3">
    <source>
        <dbReference type="Proteomes" id="UP000318616"/>
    </source>
</evidence>
<feature type="domain" description="DUF6933" evidence="1">
    <location>
        <begin position="3"/>
        <end position="154"/>
    </location>
</feature>
<evidence type="ECO:0000313" key="2">
    <source>
        <dbReference type="EMBL" id="TRV27247.1"/>
    </source>
</evidence>